<sequence>MPSGFVSGGTIDEPVERDDEWKKAQQEIEEKHKQRAAAAVQNGGKSLYEVLQANKAAKQEAFEESIKLKNQFRALDDDEVDFLDSVLESTRKQEAAVQKETSEQLEIFRKHQEEAERVARGLEDGDDVPAEELQWARGGRKRKKTRDKESFLGVKLRKTSSSSEKPAIVSPQPTDLKTSSEKEKSDSPAKQSPGKKDVQVQQKSGSTIKKDEAAATKSQNSPPAAASALGLGNYSSDEDN</sequence>
<evidence type="ECO:0000256" key="1">
    <source>
        <dbReference type="ARBA" id="ARBA00004123"/>
    </source>
</evidence>
<evidence type="ECO:0000259" key="4">
    <source>
        <dbReference type="Pfam" id="PF10187"/>
    </source>
</evidence>
<evidence type="ECO:0000313" key="5">
    <source>
        <dbReference type="EMBL" id="KAF1981235.1"/>
    </source>
</evidence>
<dbReference type="InterPro" id="IPR019331">
    <property type="entry name" value="FAM192A/Fyv6_N"/>
</dbReference>
<dbReference type="GO" id="GO:0005634">
    <property type="term" value="C:nucleus"/>
    <property type="evidence" value="ECO:0007669"/>
    <property type="project" value="UniProtKB-SubCell"/>
</dbReference>
<feature type="domain" description="FAM192A/Fyv6 N-terminal" evidence="4">
    <location>
        <begin position="5"/>
        <end position="109"/>
    </location>
</feature>
<reference evidence="5" key="1">
    <citation type="journal article" date="2020" name="Stud. Mycol.">
        <title>101 Dothideomycetes genomes: a test case for predicting lifestyles and emergence of pathogens.</title>
        <authorList>
            <person name="Haridas S."/>
            <person name="Albert R."/>
            <person name="Binder M."/>
            <person name="Bloem J."/>
            <person name="Labutti K."/>
            <person name="Salamov A."/>
            <person name="Andreopoulos B."/>
            <person name="Baker S."/>
            <person name="Barry K."/>
            <person name="Bills G."/>
            <person name="Bluhm B."/>
            <person name="Cannon C."/>
            <person name="Castanera R."/>
            <person name="Culley D."/>
            <person name="Daum C."/>
            <person name="Ezra D."/>
            <person name="Gonzalez J."/>
            <person name="Henrissat B."/>
            <person name="Kuo A."/>
            <person name="Liang C."/>
            <person name="Lipzen A."/>
            <person name="Lutzoni F."/>
            <person name="Magnuson J."/>
            <person name="Mondo S."/>
            <person name="Nolan M."/>
            <person name="Ohm R."/>
            <person name="Pangilinan J."/>
            <person name="Park H.-J."/>
            <person name="Ramirez L."/>
            <person name="Alfaro M."/>
            <person name="Sun H."/>
            <person name="Tritt A."/>
            <person name="Yoshinaga Y."/>
            <person name="Zwiers L.-H."/>
            <person name="Turgeon B."/>
            <person name="Goodwin S."/>
            <person name="Spatafora J."/>
            <person name="Crous P."/>
            <person name="Grigoriev I."/>
        </authorList>
    </citation>
    <scope>NUCLEOTIDE SEQUENCE</scope>
    <source>
        <strain evidence="5">CBS 113979</strain>
    </source>
</reference>
<feature type="compositionally biased region" description="Basic and acidic residues" evidence="3">
    <location>
        <begin position="19"/>
        <end position="32"/>
    </location>
</feature>
<feature type="region of interest" description="Disordered" evidence="3">
    <location>
        <begin position="118"/>
        <end position="240"/>
    </location>
</feature>
<comment type="subcellular location">
    <subcellularLocation>
        <location evidence="1">Nucleus</location>
    </subcellularLocation>
</comment>
<feature type="region of interest" description="Disordered" evidence="3">
    <location>
        <begin position="1"/>
        <end position="39"/>
    </location>
</feature>
<dbReference type="Pfam" id="PF10187">
    <property type="entry name" value="FAM192A_Fyv6_N"/>
    <property type="match status" value="1"/>
</dbReference>
<dbReference type="EMBL" id="ML977204">
    <property type="protein sequence ID" value="KAF1981235.1"/>
    <property type="molecule type" value="Genomic_DNA"/>
</dbReference>
<dbReference type="PANTHER" id="PTHR13495:SF0">
    <property type="entry name" value="PSME3-INTERACTING PROTEIN"/>
    <property type="match status" value="1"/>
</dbReference>
<dbReference type="Proteomes" id="UP000800041">
    <property type="component" value="Unassembled WGS sequence"/>
</dbReference>
<keyword evidence="6" id="KW-1185">Reference proteome</keyword>
<dbReference type="PANTHER" id="PTHR13495">
    <property type="entry name" value="NEFA-INTERACTING NUCLEAR PROTEIN NIP30"/>
    <property type="match status" value="1"/>
</dbReference>
<gene>
    <name evidence="5" type="ORF">K402DRAFT_415623</name>
</gene>
<protein>
    <recommendedName>
        <fullName evidence="4">FAM192A/Fyv6 N-terminal domain-containing protein</fullName>
    </recommendedName>
</protein>
<dbReference type="AlphaFoldDB" id="A0A6G1GJV8"/>
<evidence type="ECO:0000313" key="6">
    <source>
        <dbReference type="Proteomes" id="UP000800041"/>
    </source>
</evidence>
<evidence type="ECO:0000256" key="2">
    <source>
        <dbReference type="ARBA" id="ARBA00023242"/>
    </source>
</evidence>
<dbReference type="InterPro" id="IPR039845">
    <property type="entry name" value="FAM192A"/>
</dbReference>
<dbReference type="OrthoDB" id="75807at2759"/>
<organism evidence="5 6">
    <name type="scientific">Aulographum hederae CBS 113979</name>
    <dbReference type="NCBI Taxonomy" id="1176131"/>
    <lineage>
        <taxon>Eukaryota</taxon>
        <taxon>Fungi</taxon>
        <taxon>Dikarya</taxon>
        <taxon>Ascomycota</taxon>
        <taxon>Pezizomycotina</taxon>
        <taxon>Dothideomycetes</taxon>
        <taxon>Pleosporomycetidae</taxon>
        <taxon>Aulographales</taxon>
        <taxon>Aulographaceae</taxon>
    </lineage>
</organism>
<keyword evidence="2" id="KW-0539">Nucleus</keyword>
<feature type="compositionally biased region" description="Basic and acidic residues" evidence="3">
    <location>
        <begin position="178"/>
        <end position="187"/>
    </location>
</feature>
<evidence type="ECO:0000256" key="3">
    <source>
        <dbReference type="SAM" id="MobiDB-lite"/>
    </source>
</evidence>
<name>A0A6G1GJV8_9PEZI</name>
<proteinExistence type="predicted"/>
<accession>A0A6G1GJV8</accession>